<dbReference type="Gene3D" id="1.10.189.10">
    <property type="entry name" value="Pyruvate Phosphate Dikinase, domain 2"/>
    <property type="match status" value="1"/>
</dbReference>
<dbReference type="SUPFAM" id="SSF56059">
    <property type="entry name" value="Glutathione synthetase ATP-binding domain-like"/>
    <property type="match status" value="1"/>
</dbReference>
<dbReference type="GO" id="GO:0016301">
    <property type="term" value="F:kinase activity"/>
    <property type="evidence" value="ECO:0007669"/>
    <property type="project" value="InterPro"/>
</dbReference>
<feature type="domain" description="Pyruvate phosphate dikinase AMP/ATP-binding" evidence="2">
    <location>
        <begin position="356"/>
        <end position="411"/>
    </location>
</feature>
<dbReference type="GO" id="GO:0050242">
    <property type="term" value="F:pyruvate, phosphate dikinase activity"/>
    <property type="evidence" value="ECO:0007669"/>
    <property type="project" value="UniProtKB-EC"/>
</dbReference>
<name>A0A9W7KR79_9PROT</name>
<accession>A0A9W7KR79</accession>
<comment type="caution">
    <text evidence="3">The sequence shown here is derived from an EMBL/GenBank/DDBJ whole genome shotgun (WGS) entry which is preliminary data.</text>
</comment>
<protein>
    <submittedName>
        <fullName evidence="3">Pyruvate, phosphate dikinase</fullName>
        <ecNumber evidence="3">2.7.9.1</ecNumber>
    </submittedName>
</protein>
<proteinExistence type="predicted"/>
<feature type="domain" description="PEP-utilising enzyme mobile" evidence="1">
    <location>
        <begin position="478"/>
        <end position="557"/>
    </location>
</feature>
<dbReference type="InterPro" id="IPR008279">
    <property type="entry name" value="PEP-util_enz_mobile_dom"/>
</dbReference>
<organism evidence="3 4">
    <name type="scientific">Roseomonas genomospecies 6</name>
    <dbReference type="NCBI Taxonomy" id="214106"/>
    <lineage>
        <taxon>Bacteria</taxon>
        <taxon>Pseudomonadati</taxon>
        <taxon>Pseudomonadota</taxon>
        <taxon>Alphaproteobacteria</taxon>
        <taxon>Acetobacterales</taxon>
        <taxon>Roseomonadaceae</taxon>
        <taxon>Roseomonas</taxon>
    </lineage>
</organism>
<evidence type="ECO:0000259" key="2">
    <source>
        <dbReference type="Pfam" id="PF01326"/>
    </source>
</evidence>
<dbReference type="InterPro" id="IPR002192">
    <property type="entry name" value="PPDK_AMP/ATP-bd"/>
</dbReference>
<dbReference type="InterPro" id="IPR013815">
    <property type="entry name" value="ATP_grasp_subdomain_1"/>
</dbReference>
<dbReference type="RefSeq" id="WP_149470872.1">
    <property type="nucleotide sequence ID" value="NZ_QOKW01000019.1"/>
</dbReference>
<dbReference type="GO" id="GO:0005524">
    <property type="term" value="F:ATP binding"/>
    <property type="evidence" value="ECO:0007669"/>
    <property type="project" value="InterPro"/>
</dbReference>
<keyword evidence="4" id="KW-1185">Reference proteome</keyword>
<dbReference type="NCBIfam" id="NF004531">
    <property type="entry name" value="PRK05878.1"/>
    <property type="match status" value="1"/>
</dbReference>
<dbReference type="OrthoDB" id="9765468at2"/>
<dbReference type="Proteomes" id="UP000480854">
    <property type="component" value="Unassembled WGS sequence"/>
</dbReference>
<dbReference type="Gene3D" id="1.20.80.30">
    <property type="match status" value="1"/>
</dbReference>
<dbReference type="EMBL" id="QOKW01000019">
    <property type="protein sequence ID" value="KAA0678143.1"/>
    <property type="molecule type" value="Genomic_DNA"/>
</dbReference>
<dbReference type="Gene3D" id="3.50.30.10">
    <property type="entry name" value="Phosphohistidine domain"/>
    <property type="match status" value="1"/>
</dbReference>
<dbReference type="InterPro" id="IPR036637">
    <property type="entry name" value="Phosphohistidine_dom_sf"/>
</dbReference>
<sequence>MLHHSTLQGSTDIGGSIAVGPAVVAGHAALPAAGGQRAEGQRAEGQRAEGQRWVYAFGGGGAEGHAGMVAELGGKGAGLAEMARLGIPVPPGFTIVAEASRRHRAGQNRFPAGLTAQVEEALLRLESVAGARFGGSENPLLVSVRSGARASMPGMMDTILNLGLTDATVKGLAARSGDARFAYDCYRRLIQTYGTVVQGVGAHAFDAALDSYKEGRGLARDADLNAADWRAVAAAYRDVIEREAGEPFPQDARTQLFAAIGAIFCSWRNARAVAYRALHGIPDDWGTAATVQSMVFGNRGGASGTGVVHSRDPATGEAVLCGEFLADAQGEDIVSGLRTPGPLSGAGPSMETVAPEAFAELGRIADRLERHFGDMQEIEFTVQQGRLFILQSRSGKRSPEAAARIATEMAQAGIITRAEAVRRADLPALADGLRPIPDPDAPREVIASGLPASSGAATGAAVFTSDEAVRLAAEGVAVVLCRPETSPHDVHGMQAACAVVTARGGATSHAATVARAMGLPCVTGARALRVDPAAGVMTVGNRTVRAGEIITVDGGTGEVILGSVPMIRPEPPESVALLLRWAEEPGE</sequence>
<evidence type="ECO:0000313" key="3">
    <source>
        <dbReference type="EMBL" id="KAA0678143.1"/>
    </source>
</evidence>
<reference evidence="3 4" key="1">
    <citation type="submission" date="2018-07" db="EMBL/GenBank/DDBJ databases">
        <title>Genome sequence of Azospirillum sp. ATCC 49961.</title>
        <authorList>
            <person name="Sant'Anna F.H."/>
            <person name="Baldani J.I."/>
            <person name="Zilli J.E."/>
            <person name="Reis V.M."/>
            <person name="Hartmann A."/>
            <person name="Cruz L."/>
            <person name="de Souza E.M."/>
            <person name="de Oliveira Pedrosa F."/>
            <person name="Passaglia L.M.P."/>
        </authorList>
    </citation>
    <scope>NUCLEOTIDE SEQUENCE [LARGE SCALE GENOMIC DNA]</scope>
    <source>
        <strain evidence="3 4">ATCC 49961</strain>
    </source>
</reference>
<dbReference type="PANTHER" id="PTHR22931">
    <property type="entry name" value="PHOSPHOENOLPYRUVATE DIKINASE-RELATED"/>
    <property type="match status" value="1"/>
</dbReference>
<keyword evidence="3" id="KW-0670">Pyruvate</keyword>
<dbReference type="EC" id="2.7.9.1" evidence="3"/>
<feature type="domain" description="Pyruvate phosphate dikinase AMP/ATP-binding" evidence="2">
    <location>
        <begin position="114"/>
        <end position="341"/>
    </location>
</feature>
<dbReference type="Gene3D" id="3.30.1490.20">
    <property type="entry name" value="ATP-grasp fold, A domain"/>
    <property type="match status" value="1"/>
</dbReference>
<dbReference type="Gene3D" id="3.30.470.20">
    <property type="entry name" value="ATP-grasp fold, B domain"/>
    <property type="match status" value="1"/>
</dbReference>
<evidence type="ECO:0000259" key="1">
    <source>
        <dbReference type="Pfam" id="PF00391"/>
    </source>
</evidence>
<dbReference type="Pfam" id="PF00391">
    <property type="entry name" value="PEP-utilizers"/>
    <property type="match status" value="1"/>
</dbReference>
<evidence type="ECO:0000313" key="4">
    <source>
        <dbReference type="Proteomes" id="UP000480854"/>
    </source>
</evidence>
<dbReference type="Pfam" id="PF01326">
    <property type="entry name" value="PPDK_N"/>
    <property type="match status" value="2"/>
</dbReference>
<dbReference type="InterPro" id="IPR010121">
    <property type="entry name" value="Pyruvate_phosphate_dikinase"/>
</dbReference>
<dbReference type="PANTHER" id="PTHR22931:SF9">
    <property type="entry name" value="PYRUVATE, PHOSPHATE DIKINASE 1, CHLOROPLASTIC"/>
    <property type="match status" value="1"/>
</dbReference>
<dbReference type="SUPFAM" id="SSF52009">
    <property type="entry name" value="Phosphohistidine domain"/>
    <property type="match status" value="1"/>
</dbReference>
<keyword evidence="3" id="KW-0808">Transferase</keyword>
<gene>
    <name evidence="3" type="ORF">DS843_21420</name>
</gene>
<dbReference type="AlphaFoldDB" id="A0A9W7KR79"/>